<dbReference type="RefSeq" id="WP_009377197.1">
    <property type="nucleotide sequence ID" value="NZ_CAACXN010000014.1"/>
</dbReference>
<feature type="transmembrane region" description="Helical" evidence="6">
    <location>
        <begin position="312"/>
        <end position="331"/>
    </location>
</feature>
<keyword evidence="5 6" id="KW-0472">Membrane</keyword>
<accession>A0A165DW28</accession>
<dbReference type="GO" id="GO:0016020">
    <property type="term" value="C:membrane"/>
    <property type="evidence" value="ECO:0007669"/>
    <property type="project" value="UniProtKB-SubCell"/>
</dbReference>
<dbReference type="EMBL" id="CP065682">
    <property type="protein sequence ID" value="QPS32929.1"/>
    <property type="molecule type" value="Genomic_DNA"/>
</dbReference>
<evidence type="ECO:0000313" key="13">
    <source>
        <dbReference type="Proteomes" id="UP000386281"/>
    </source>
</evidence>
<feature type="transmembrane region" description="Helical" evidence="6">
    <location>
        <begin position="122"/>
        <end position="139"/>
    </location>
</feature>
<dbReference type="EMBL" id="LQQR01000023">
    <property type="protein sequence ID" value="KZE18208.1"/>
    <property type="molecule type" value="Genomic_DNA"/>
</dbReference>
<evidence type="ECO:0000256" key="4">
    <source>
        <dbReference type="ARBA" id="ARBA00022989"/>
    </source>
</evidence>
<evidence type="ECO:0000256" key="1">
    <source>
        <dbReference type="ARBA" id="ARBA00004141"/>
    </source>
</evidence>
<gene>
    <name evidence="10" type="primary">alx</name>
    <name evidence="7" type="ORF">AVW13_01945</name>
    <name evidence="8" type="ORF">B8X04_04135</name>
    <name evidence="9" type="ORF">I6G59_13220</name>
    <name evidence="10" type="ORF">NCTC12391_01352</name>
</gene>
<dbReference type="GeneID" id="99772977"/>
<dbReference type="PANTHER" id="PTHR30238:SF0">
    <property type="entry name" value="THYLAKOID MEMBRANE PROTEIN TERC, CHLOROPLASTIC"/>
    <property type="match status" value="1"/>
</dbReference>
<dbReference type="InterPro" id="IPR022369">
    <property type="entry name" value="Integral_membrane_TerC_rswitch"/>
</dbReference>
<evidence type="ECO:0000256" key="3">
    <source>
        <dbReference type="ARBA" id="ARBA00022692"/>
    </source>
</evidence>
<evidence type="ECO:0000256" key="6">
    <source>
        <dbReference type="SAM" id="Phobius"/>
    </source>
</evidence>
<dbReference type="NCBIfam" id="TIGR03718">
    <property type="entry name" value="R_switched_Alx"/>
    <property type="match status" value="1"/>
</dbReference>
<comment type="subcellular location">
    <subcellularLocation>
        <location evidence="1">Membrane</location>
        <topology evidence="1">Multi-pass membrane protein</topology>
    </subcellularLocation>
</comment>
<dbReference type="STRING" id="33889.AVW13_01945"/>
<evidence type="ECO:0000313" key="14">
    <source>
        <dbReference type="Proteomes" id="UP000594979"/>
    </source>
</evidence>
<dbReference type="KEGG" id="bcau:I6G59_13220"/>
<feature type="transmembrane region" description="Helical" evidence="6">
    <location>
        <begin position="145"/>
        <end position="164"/>
    </location>
</feature>
<reference evidence="8 12" key="3">
    <citation type="submission" date="2017-04" db="EMBL/GenBank/DDBJ databases">
        <title>Kefir bacterial isolates.</title>
        <authorList>
            <person name="Kim Y."/>
            <person name="Blasche S."/>
            <person name="Patil K.R."/>
        </authorList>
    </citation>
    <scope>NUCLEOTIDE SEQUENCE [LARGE SCALE GENOMIC DNA]</scope>
    <source>
        <strain evidence="8 12">OG2</strain>
    </source>
</reference>
<dbReference type="InterPro" id="IPR005496">
    <property type="entry name" value="Integral_membrane_TerC"/>
</dbReference>
<dbReference type="Proteomes" id="UP000076612">
    <property type="component" value="Unassembled WGS sequence"/>
</dbReference>
<organism evidence="7 11">
    <name type="scientific">Brevibacterium casei</name>
    <dbReference type="NCBI Taxonomy" id="33889"/>
    <lineage>
        <taxon>Bacteria</taxon>
        <taxon>Bacillati</taxon>
        <taxon>Actinomycetota</taxon>
        <taxon>Actinomycetes</taxon>
        <taxon>Micrococcales</taxon>
        <taxon>Brevibacteriaceae</taxon>
        <taxon>Brevibacterium</taxon>
    </lineage>
</organism>
<evidence type="ECO:0000313" key="10">
    <source>
        <dbReference type="EMBL" id="VEW12253.1"/>
    </source>
</evidence>
<dbReference type="Proteomes" id="UP000386281">
    <property type="component" value="Unassembled WGS sequence"/>
</dbReference>
<reference evidence="9 14" key="5">
    <citation type="submission" date="2020-12" db="EMBL/GenBank/DDBJ databases">
        <title>FDA dAtabase for Regulatory Grade micrObial Sequences (FDA-ARGOS): Supporting development and validation of Infectious Disease Dx tests.</title>
        <authorList>
            <person name="Sproer C."/>
            <person name="Gronow S."/>
            <person name="Severitt S."/>
            <person name="Schroder I."/>
            <person name="Tallon L."/>
            <person name="Sadzewicz L."/>
            <person name="Zhao X."/>
            <person name="Boylan J."/>
            <person name="Ott S."/>
            <person name="Bowen H."/>
            <person name="Vavikolanu K."/>
            <person name="Mehta A."/>
            <person name="Aluvathingal J."/>
            <person name="Nadendla S."/>
            <person name="Lowell S."/>
            <person name="Myers T."/>
            <person name="Yan Y."/>
            <person name="Sichtig H."/>
        </authorList>
    </citation>
    <scope>NUCLEOTIDE SEQUENCE [LARGE SCALE GENOMIC DNA]</scope>
    <source>
        <strain evidence="9 14">FDAARGOS_902</strain>
    </source>
</reference>
<protein>
    <submittedName>
        <fullName evidence="10">Inner membrane protein alx</fullName>
    </submittedName>
    <submittedName>
        <fullName evidence="7">Tellurium resistance protein TerC</fullName>
    </submittedName>
    <submittedName>
        <fullName evidence="9">TerC/Alx family metal homeostasis membrane protein</fullName>
    </submittedName>
</protein>
<feature type="transmembrane region" description="Helical" evidence="6">
    <location>
        <begin position="58"/>
        <end position="79"/>
    </location>
</feature>
<evidence type="ECO:0000313" key="7">
    <source>
        <dbReference type="EMBL" id="KZE18208.1"/>
    </source>
</evidence>
<feature type="transmembrane region" description="Helical" evidence="6">
    <location>
        <begin position="271"/>
        <end position="292"/>
    </location>
</feature>
<dbReference type="Proteomes" id="UP000216867">
    <property type="component" value="Unassembled WGS sequence"/>
</dbReference>
<comment type="similarity">
    <text evidence="2">Belongs to the TerC family.</text>
</comment>
<sequence length="356" mass="39558">MDILSSTLAAGGSTAASSGAVIPPWFMITSGIIIVAILIFDVLLVFKRPHVPSMREATLWVVFYVSLALLFAGSLFWIGDAQHGSEFLTGWLLEYSLSIDNLFVFIIIMGSFQVPRKYQQEVLMVGIIIAIIFRGLFILAGAAIISAFVEVFFIFGIFLLFVAYRQAFASEDEGDGENFLIRFLRKRMNIIDEYHGNKLRVDIDGKKYWTPMFIVFLAIGSTDVMFALDSIPAIFGVTQVPFLVFAANVFALMGLRQLYFLLGGLVDKLVYLHYGIAAILAFIGVKLFITALHETDVSWLQWGKVVPEVPTWLSLTFIVVAMAVATIASIIKMKRDGKSFRDQGPQESEASQGTEK</sequence>
<keyword evidence="3 6" id="KW-0812">Transmembrane</keyword>
<proteinExistence type="inferred from homology"/>
<dbReference type="PANTHER" id="PTHR30238">
    <property type="entry name" value="MEMBRANE BOUND PREDICTED REDOX MODULATOR"/>
    <property type="match status" value="1"/>
</dbReference>
<feature type="transmembrane region" description="Helical" evidence="6">
    <location>
        <begin position="208"/>
        <end position="228"/>
    </location>
</feature>
<feature type="transmembrane region" description="Helical" evidence="6">
    <location>
        <begin position="25"/>
        <end position="46"/>
    </location>
</feature>
<reference evidence="10 13" key="4">
    <citation type="submission" date="2019-02" db="EMBL/GenBank/DDBJ databases">
        <authorList>
            <consortium name="Pathogen Informatics"/>
        </authorList>
    </citation>
    <scope>NUCLEOTIDE SEQUENCE [LARGE SCALE GENOMIC DNA]</scope>
    <source>
        <strain evidence="10 13">3012STDY7078520</strain>
    </source>
</reference>
<dbReference type="AlphaFoldDB" id="A0A165DW28"/>
<evidence type="ECO:0000313" key="9">
    <source>
        <dbReference type="EMBL" id="QPS32929.1"/>
    </source>
</evidence>
<evidence type="ECO:0000256" key="2">
    <source>
        <dbReference type="ARBA" id="ARBA00007511"/>
    </source>
</evidence>
<dbReference type="EMBL" id="NCWY01000003">
    <property type="protein sequence ID" value="PAK96502.1"/>
    <property type="molecule type" value="Genomic_DNA"/>
</dbReference>
<keyword evidence="4 6" id="KW-1133">Transmembrane helix</keyword>
<evidence type="ECO:0000313" key="8">
    <source>
        <dbReference type="EMBL" id="PAK96502.1"/>
    </source>
</evidence>
<evidence type="ECO:0000313" key="11">
    <source>
        <dbReference type="Proteomes" id="UP000076612"/>
    </source>
</evidence>
<reference evidence="11" key="1">
    <citation type="submission" date="2016-01" db="EMBL/GenBank/DDBJ databases">
        <title>Draft genome of Chromobacterium sp. F49.</title>
        <authorList>
            <person name="Hong K.W."/>
        </authorList>
    </citation>
    <scope>NUCLEOTIDE SEQUENCE [LARGE SCALE GENOMIC DNA]</scope>
    <source>
        <strain evidence="11">M40</strain>
    </source>
</reference>
<name>A0A165DW28_9MICO</name>
<dbReference type="Proteomes" id="UP000594979">
    <property type="component" value="Chromosome"/>
</dbReference>
<dbReference type="Pfam" id="PF03741">
    <property type="entry name" value="TerC"/>
    <property type="match status" value="1"/>
</dbReference>
<evidence type="ECO:0000256" key="5">
    <source>
        <dbReference type="ARBA" id="ARBA00023136"/>
    </source>
</evidence>
<feature type="transmembrane region" description="Helical" evidence="6">
    <location>
        <begin position="91"/>
        <end position="110"/>
    </location>
</feature>
<evidence type="ECO:0000313" key="12">
    <source>
        <dbReference type="Proteomes" id="UP000216867"/>
    </source>
</evidence>
<dbReference type="EMBL" id="CAACXN010000014">
    <property type="protein sequence ID" value="VEW12253.1"/>
    <property type="molecule type" value="Genomic_DNA"/>
</dbReference>
<feature type="transmembrane region" description="Helical" evidence="6">
    <location>
        <begin position="240"/>
        <end position="259"/>
    </location>
</feature>
<reference evidence="7" key="2">
    <citation type="submission" date="2016-01" db="EMBL/GenBank/DDBJ databases">
        <authorList>
            <person name="Hong K.W."/>
        </authorList>
    </citation>
    <scope>NUCLEOTIDE SEQUENCE</scope>
    <source>
        <strain evidence="7">M40</strain>
    </source>
</reference>